<dbReference type="InterPro" id="IPR033453">
    <property type="entry name" value="Glyco_hydro_30_TIM-barrel"/>
</dbReference>
<keyword evidence="4 7" id="KW-0326">Glycosidase</keyword>
<feature type="domain" description="Glycosyl hydrolase family 30 beta sandwich" evidence="6">
    <location>
        <begin position="413"/>
        <end position="472"/>
    </location>
</feature>
<dbReference type="GO" id="GO:0016020">
    <property type="term" value="C:membrane"/>
    <property type="evidence" value="ECO:0007669"/>
    <property type="project" value="GOC"/>
</dbReference>
<evidence type="ECO:0000256" key="2">
    <source>
        <dbReference type="ARBA" id="ARBA00022729"/>
    </source>
</evidence>
<proteinExistence type="inferred from homology"/>
<evidence type="ECO:0000256" key="3">
    <source>
        <dbReference type="ARBA" id="ARBA00022801"/>
    </source>
</evidence>
<keyword evidence="3 4" id="KW-0378">Hydrolase</keyword>
<dbReference type="PRINTS" id="PR00843">
    <property type="entry name" value="GLHYDRLASE30"/>
</dbReference>
<dbReference type="SUPFAM" id="SSF51445">
    <property type="entry name" value="(Trans)glycosidases"/>
    <property type="match status" value="1"/>
</dbReference>
<dbReference type="AlphaFoldDB" id="A0A9W4TEK3"/>
<name>A0A9W4TEK3_9FLAO</name>
<dbReference type="RefSeq" id="WP_263362645.1">
    <property type="nucleotide sequence ID" value="NZ_OX336425.1"/>
</dbReference>
<dbReference type="InterPro" id="IPR017853">
    <property type="entry name" value="GH"/>
</dbReference>
<dbReference type="Gene3D" id="3.20.20.80">
    <property type="entry name" value="Glycosidases"/>
    <property type="match status" value="1"/>
</dbReference>
<evidence type="ECO:0000313" key="8">
    <source>
        <dbReference type="Proteomes" id="UP001152749"/>
    </source>
</evidence>
<protein>
    <submittedName>
        <fullName evidence="7">Glycoside hydrolase, family GH30 lipoprotein</fullName>
        <ecNumber evidence="7">3.2.1.-</ecNumber>
    </submittedName>
</protein>
<dbReference type="InterPro" id="IPR013780">
    <property type="entry name" value="Glyco_hydro_b"/>
</dbReference>
<accession>A0A9W4TEK3</accession>
<dbReference type="InterPro" id="IPR001139">
    <property type="entry name" value="Glyco_hydro_30"/>
</dbReference>
<dbReference type="GO" id="GO:0006680">
    <property type="term" value="P:glucosylceramide catabolic process"/>
    <property type="evidence" value="ECO:0007669"/>
    <property type="project" value="TreeGrafter"/>
</dbReference>
<dbReference type="Pfam" id="PF17189">
    <property type="entry name" value="Glyco_hydro_30C"/>
    <property type="match status" value="1"/>
</dbReference>
<evidence type="ECO:0000259" key="6">
    <source>
        <dbReference type="Pfam" id="PF17189"/>
    </source>
</evidence>
<dbReference type="Pfam" id="PF02055">
    <property type="entry name" value="Glyco_hydro_30"/>
    <property type="match status" value="1"/>
</dbReference>
<keyword evidence="7" id="KW-0449">Lipoprotein</keyword>
<feature type="domain" description="Glycosyl hydrolase family 30 TIM-barrel" evidence="5">
    <location>
        <begin position="78"/>
        <end position="410"/>
    </location>
</feature>
<keyword evidence="2" id="KW-0732">Signal</keyword>
<dbReference type="Gene3D" id="2.60.40.1180">
    <property type="entry name" value="Golgi alpha-mannosidase II"/>
    <property type="match status" value="1"/>
</dbReference>
<evidence type="ECO:0000259" key="5">
    <source>
        <dbReference type="Pfam" id="PF02055"/>
    </source>
</evidence>
<dbReference type="PANTHER" id="PTHR11069:SF23">
    <property type="entry name" value="LYSOSOMAL ACID GLUCOSYLCERAMIDASE"/>
    <property type="match status" value="1"/>
</dbReference>
<dbReference type="Proteomes" id="UP001152749">
    <property type="component" value="Chromosome"/>
</dbReference>
<gene>
    <name evidence="7" type="ORF">TRV642_1601</name>
</gene>
<evidence type="ECO:0000313" key="7">
    <source>
        <dbReference type="EMBL" id="CAI2766549.1"/>
    </source>
</evidence>
<reference evidence="7" key="1">
    <citation type="submission" date="2022-09" db="EMBL/GenBank/DDBJ databases">
        <authorList>
            <person name="Duchaud E."/>
        </authorList>
    </citation>
    <scope>NUCLEOTIDE SEQUENCE</scope>
    <source>
        <strain evidence="7">TRV642</strain>
    </source>
</reference>
<evidence type="ECO:0000256" key="4">
    <source>
        <dbReference type="RuleBase" id="RU361188"/>
    </source>
</evidence>
<comment type="similarity">
    <text evidence="1 4">Belongs to the glycosyl hydrolase 30 family.</text>
</comment>
<dbReference type="GO" id="GO:0004348">
    <property type="term" value="F:glucosylceramidase activity"/>
    <property type="evidence" value="ECO:0007669"/>
    <property type="project" value="InterPro"/>
</dbReference>
<evidence type="ECO:0000256" key="1">
    <source>
        <dbReference type="ARBA" id="ARBA00005382"/>
    </source>
</evidence>
<dbReference type="InterPro" id="IPR033452">
    <property type="entry name" value="GH30_C"/>
</dbReference>
<dbReference type="PANTHER" id="PTHR11069">
    <property type="entry name" value="GLUCOSYLCERAMIDASE"/>
    <property type="match status" value="1"/>
</dbReference>
<dbReference type="KEGG" id="fcs:TRV642_1601"/>
<sequence length="474" mass="52529">MKNINRKLQILLLLPLIVVQIKCGTSKNAVAQSGKVEAWITTTNEFSKLQKQSDLVFNTEINSNPTILVDASQKFQTIEGFGFSLTGGSAQTILKLDKAKREALLQELFSRKNDAIGLSYLRISIGASDLNEKVFSYDDRPEGQTDLKLEHFDLGPDLKDVVPLLKEILAINPQLKIMGSPWSPPVWMKDNGSSKGGSLQPKYYQVYADYFVKYIQAMKSHGIVIDAITPQNEPLHPGNNPSMYMTALQQAEFIKTNLGPAFVKAKIRTKIVVYDHNCNKPEYPLTILNDQKALPFVAGSAFHLYEGDISALTTVHNAYPKKELYFTEQYTGSGSSFESDLKWSVKNVVIGSMRNWSVNALSWGLANNENYEPFTPGGCSTCKGALMIDKNQKIKREVGYYIIGHASKFVPEGSVRIASNISGNLYNVAFKTPAGNIVLIVENDGANKETFNIKENQKQVSTSLDAGSVATYVW</sequence>
<dbReference type="EMBL" id="OX336425">
    <property type="protein sequence ID" value="CAI2766549.1"/>
    <property type="molecule type" value="Genomic_DNA"/>
</dbReference>
<dbReference type="EC" id="3.2.1.-" evidence="7"/>
<organism evidence="7 8">
    <name type="scientific">Flavobacterium collinsii</name>
    <dbReference type="NCBI Taxonomy" id="1114861"/>
    <lineage>
        <taxon>Bacteria</taxon>
        <taxon>Pseudomonadati</taxon>
        <taxon>Bacteroidota</taxon>
        <taxon>Flavobacteriia</taxon>
        <taxon>Flavobacteriales</taxon>
        <taxon>Flavobacteriaceae</taxon>
        <taxon>Flavobacterium</taxon>
    </lineage>
</organism>